<evidence type="ECO:0000313" key="1">
    <source>
        <dbReference type="EMBL" id="PWN99175.1"/>
    </source>
</evidence>
<protein>
    <submittedName>
        <fullName evidence="1">Uncharacterized protein</fullName>
    </submittedName>
</protein>
<organism evidence="1 2">
    <name type="scientific">Tilletiopsis washingtonensis</name>
    <dbReference type="NCBI Taxonomy" id="58919"/>
    <lineage>
        <taxon>Eukaryota</taxon>
        <taxon>Fungi</taxon>
        <taxon>Dikarya</taxon>
        <taxon>Basidiomycota</taxon>
        <taxon>Ustilaginomycotina</taxon>
        <taxon>Exobasidiomycetes</taxon>
        <taxon>Entylomatales</taxon>
        <taxon>Entylomatales incertae sedis</taxon>
        <taxon>Tilletiopsis</taxon>
    </lineage>
</organism>
<name>A0A316ZFQ0_9BASI</name>
<dbReference type="RefSeq" id="XP_025599454.1">
    <property type="nucleotide sequence ID" value="XM_025739655.1"/>
</dbReference>
<dbReference type="GeneID" id="37267201"/>
<gene>
    <name evidence="1" type="ORF">FA09DRAFT_244232</name>
</gene>
<reference evidence="1 2" key="1">
    <citation type="journal article" date="2018" name="Mol. Biol. Evol.">
        <title>Broad Genomic Sampling Reveals a Smut Pathogenic Ancestry of the Fungal Clade Ustilaginomycotina.</title>
        <authorList>
            <person name="Kijpornyongpan T."/>
            <person name="Mondo S.J."/>
            <person name="Barry K."/>
            <person name="Sandor L."/>
            <person name="Lee J."/>
            <person name="Lipzen A."/>
            <person name="Pangilinan J."/>
            <person name="LaButti K."/>
            <person name="Hainaut M."/>
            <person name="Henrissat B."/>
            <person name="Grigoriev I.V."/>
            <person name="Spatafora J.W."/>
            <person name="Aime M.C."/>
        </authorList>
    </citation>
    <scope>NUCLEOTIDE SEQUENCE [LARGE SCALE GENOMIC DNA]</scope>
    <source>
        <strain evidence="1 2">MCA 4186</strain>
    </source>
</reference>
<dbReference type="EMBL" id="KZ819289">
    <property type="protein sequence ID" value="PWN99175.1"/>
    <property type="molecule type" value="Genomic_DNA"/>
</dbReference>
<sequence length="131" mass="13624">MVRRHRAATSKHAVRREVMSAGCTACSDGAQADAAAAMACMLAPSTAADGSARGGFCLERRCKLGAGASRKPATVSPTAASGRTRWVQLSWEQDPAVLARKRCRWHGPANPAATPHCVPMASPGVRRADAG</sequence>
<evidence type="ECO:0000313" key="2">
    <source>
        <dbReference type="Proteomes" id="UP000245946"/>
    </source>
</evidence>
<keyword evidence="2" id="KW-1185">Reference proteome</keyword>
<accession>A0A316ZFQ0</accession>
<dbReference type="AlphaFoldDB" id="A0A316ZFQ0"/>
<proteinExistence type="predicted"/>
<dbReference type="Proteomes" id="UP000245946">
    <property type="component" value="Unassembled WGS sequence"/>
</dbReference>